<dbReference type="PATRIC" id="fig|1641812.3.peg.1297"/>
<gene>
    <name evidence="1" type="ORF">MYAER_1255</name>
</gene>
<organism evidence="1 2">
    <name type="scientific">Microcystis aeruginosa NIES-2549</name>
    <dbReference type="NCBI Taxonomy" id="1641812"/>
    <lineage>
        <taxon>Bacteria</taxon>
        <taxon>Bacillati</taxon>
        <taxon>Cyanobacteriota</taxon>
        <taxon>Cyanophyceae</taxon>
        <taxon>Oscillatoriophycideae</taxon>
        <taxon>Chroococcales</taxon>
        <taxon>Microcystaceae</taxon>
        <taxon>Microcystis</taxon>
    </lineage>
</organism>
<dbReference type="Proteomes" id="UP000034103">
    <property type="component" value="Chromosome"/>
</dbReference>
<protein>
    <recommendedName>
        <fullName evidence="3">PEP-CTERM protein-sorting domain-containing protein</fullName>
    </recommendedName>
</protein>
<proteinExistence type="predicted"/>
<sequence>MSLEKLINHGGGEKHSLSKALLKSFSLATVFTTTLVLSSVSSAEAFTTFTNRTAWQAAVDAIAGSVTTTDTFTNNIASAQTITLDSGIVSANSFPPAVAYGDNSVGGGLFNNATDGDASGASATITWTFPSPVFAFGADFKGTAAGGLNLTGNFDGTGNQTLLVNDSIGGPDGFLGIIGNANFSSIVFGNNTTFFDSFQIDSASFASVASVPVAVPEPGMITGLVFLGGGLVVRRLAKRR</sequence>
<dbReference type="RefSeq" id="WP_046661421.1">
    <property type="nucleotide sequence ID" value="NZ_CP011304.1"/>
</dbReference>
<evidence type="ECO:0000313" key="2">
    <source>
        <dbReference type="Proteomes" id="UP000034103"/>
    </source>
</evidence>
<dbReference type="EMBL" id="CP011304">
    <property type="protein sequence ID" value="AKE63613.1"/>
    <property type="molecule type" value="Genomic_DNA"/>
</dbReference>
<dbReference type="HOGENOM" id="CLU_1228750_0_0_3"/>
<evidence type="ECO:0000313" key="1">
    <source>
        <dbReference type="EMBL" id="AKE63613.1"/>
    </source>
</evidence>
<name>A0A0F6RKM4_MICAE</name>
<evidence type="ECO:0008006" key="3">
    <source>
        <dbReference type="Google" id="ProtNLM"/>
    </source>
</evidence>
<accession>A0A0F6RKM4</accession>
<dbReference type="AlphaFoldDB" id="A0A0F6RKM4"/>
<reference evidence="1 2" key="1">
    <citation type="journal article" date="2015" name="Genome Announc.">
        <title>Complete Genome Sequence of Microcystis aeruginosa NIES-2549, a Bloom-Forming Cyanobacterium from Lake Kasumigaura, Japan.</title>
        <authorList>
            <person name="Yamaguchi H."/>
            <person name="Suzuki S."/>
            <person name="Tanabe Y."/>
            <person name="Osana Y."/>
            <person name="Shimura Y."/>
            <person name="Ishida K."/>
            <person name="Kawachi M."/>
        </authorList>
    </citation>
    <scope>NUCLEOTIDE SEQUENCE [LARGE SCALE GENOMIC DNA]</scope>
    <source>
        <strain evidence="1 2">NIES-2549</strain>
    </source>
</reference>